<comment type="caution">
    <text evidence="2">The sequence shown here is derived from an EMBL/GenBank/DDBJ whole genome shotgun (WGS) entry which is preliminary data.</text>
</comment>
<name>A0A024GKJ2_9STRA</name>
<keyword evidence="1" id="KW-0843">Virulence</keyword>
<sequence length="664" mass="71739">MLFMQTCFFGIAVIFVNGGLYNALAQHSHIKTLSISVNCSEFAMHWKRMEAASIDGFSREARSIPTPFLAYTITNSSSYAYIALHFEALYLPSDVYLLLRSAHLPGKQDELFNVSATTFSSGVRYTNVYTQPVFARQFRIEFYFSNWRYAAHANRNMSGESELLRPVSMDDIVSVAPSKSCYGFSIDRFFFSAISSTATAGSGRESICANDNTEEAICTYSNASTRMAYLNAQPVARLLIQKSSGELAACTGWLVGSEGHLLTNNHCISNENDAQSTTVEFMADATACDQSCEAWGACPGVVEAIATNFIHTSVALDYTLVALQTNVNVTKKYGFLRLQSSPVAAGEPIYIPQYPLYYGKRIAMIDDFNNSLVVTGARASGCNFSNGYSYTGDTQAGSSGSPVISVKDYSVVGLHHCGSFCSNTGIPSYQIVQDMRDLGILPQMAATSPNSNNRDNIPPFSPATTASAVLTSQYKTHGVLVTKLVANTRVVSVDQYIFSLAQDAKVAFDVLSVEVSDDGTFEDLNGDCKAGYVDAVLYLFDKDGTLLASNDDALQKQGQNDGSTSARDPYLAVALTQGKYMLGKYMLGVASVPSNASSALVGYSDGQDPALFDCLLPGSIGPYQIDILSSGSVRVLTAPKTSIFDFPTCNQNDLSAICALDERK</sequence>
<evidence type="ECO:0000313" key="2">
    <source>
        <dbReference type="EMBL" id="CCI47034.1"/>
    </source>
</evidence>
<protein>
    <recommendedName>
        <fullName evidence="4">Serine protease</fullName>
    </recommendedName>
</protein>
<dbReference type="SUPFAM" id="SSF50494">
    <property type="entry name" value="Trypsin-like serine proteases"/>
    <property type="match status" value="1"/>
</dbReference>
<evidence type="ECO:0008006" key="4">
    <source>
        <dbReference type="Google" id="ProtNLM"/>
    </source>
</evidence>
<evidence type="ECO:0000313" key="3">
    <source>
        <dbReference type="Proteomes" id="UP000053237"/>
    </source>
</evidence>
<dbReference type="InParanoid" id="A0A024GKJ2"/>
<dbReference type="Pfam" id="PF13365">
    <property type="entry name" value="Trypsin_2"/>
    <property type="match status" value="1"/>
</dbReference>
<keyword evidence="3" id="KW-1185">Reference proteome</keyword>
<accession>A0A024GKJ2</accession>
<dbReference type="EMBL" id="CAIX01000148">
    <property type="protein sequence ID" value="CCI47034.1"/>
    <property type="molecule type" value="Genomic_DNA"/>
</dbReference>
<gene>
    <name evidence="2" type="ORF">BN9_079900</name>
</gene>
<dbReference type="PANTHER" id="PTHR36234:SF5">
    <property type="entry name" value="LYSYL ENDOPEPTIDASE"/>
    <property type="match status" value="1"/>
</dbReference>
<evidence type="ECO:0000256" key="1">
    <source>
        <dbReference type="ARBA" id="ARBA00023026"/>
    </source>
</evidence>
<dbReference type="InterPro" id="IPR043504">
    <property type="entry name" value="Peptidase_S1_PA_chymotrypsin"/>
</dbReference>
<dbReference type="PANTHER" id="PTHR36234">
    <property type="entry name" value="LYSYL ENDOPEPTIDASE"/>
    <property type="match status" value="1"/>
</dbReference>
<dbReference type="Proteomes" id="UP000053237">
    <property type="component" value="Unassembled WGS sequence"/>
</dbReference>
<dbReference type="Gene3D" id="2.40.10.10">
    <property type="entry name" value="Trypsin-like serine proteases"/>
    <property type="match status" value="2"/>
</dbReference>
<reference evidence="2 3" key="1">
    <citation type="submission" date="2012-05" db="EMBL/GenBank/DDBJ databases">
        <title>Recombination and specialization in a pathogen metapopulation.</title>
        <authorList>
            <person name="Gardiner A."/>
            <person name="Kemen E."/>
            <person name="Schultz-Larsen T."/>
            <person name="MacLean D."/>
            <person name="Van Oosterhout C."/>
            <person name="Jones J.D.G."/>
        </authorList>
    </citation>
    <scope>NUCLEOTIDE SEQUENCE [LARGE SCALE GENOMIC DNA]</scope>
    <source>
        <strain evidence="2 3">Ac Nc2</strain>
    </source>
</reference>
<dbReference type="OrthoDB" id="100767at2759"/>
<organism evidence="2 3">
    <name type="scientific">Albugo candida</name>
    <dbReference type="NCBI Taxonomy" id="65357"/>
    <lineage>
        <taxon>Eukaryota</taxon>
        <taxon>Sar</taxon>
        <taxon>Stramenopiles</taxon>
        <taxon>Oomycota</taxon>
        <taxon>Peronosporomycetes</taxon>
        <taxon>Albuginales</taxon>
        <taxon>Albuginaceae</taxon>
        <taxon>Albugo</taxon>
    </lineage>
</organism>
<dbReference type="InterPro" id="IPR009003">
    <property type="entry name" value="Peptidase_S1_PA"/>
</dbReference>
<dbReference type="AlphaFoldDB" id="A0A024GKJ2"/>
<proteinExistence type="predicted"/>